<keyword evidence="3 6" id="KW-0812">Transmembrane</keyword>
<keyword evidence="5" id="KW-0472">Membrane</keyword>
<feature type="domain" description="Membrane insertase YidC/Oxa/ALB C-terminal" evidence="7">
    <location>
        <begin position="57"/>
        <end position="292"/>
    </location>
</feature>
<dbReference type="EMBL" id="QPFP01000007">
    <property type="protein sequence ID" value="TEB35655.1"/>
    <property type="molecule type" value="Genomic_DNA"/>
</dbReference>
<dbReference type="STRING" id="71717.A0A4Y7TN89"/>
<dbReference type="PANTHER" id="PTHR12428:SF65">
    <property type="entry name" value="CYTOCHROME C OXIDASE ASSEMBLY PROTEIN COX18, MITOCHONDRIAL"/>
    <property type="match status" value="1"/>
</dbReference>
<evidence type="ECO:0000256" key="2">
    <source>
        <dbReference type="ARBA" id="ARBA00009877"/>
    </source>
</evidence>
<keyword evidence="4" id="KW-1133">Transmembrane helix</keyword>
<keyword evidence="9" id="KW-1185">Reference proteome</keyword>
<dbReference type="Proteomes" id="UP000298030">
    <property type="component" value="Unassembled WGS sequence"/>
</dbReference>
<dbReference type="AlphaFoldDB" id="A0A4Y7TN89"/>
<comment type="subcellular location">
    <subcellularLocation>
        <location evidence="1 6">Membrane</location>
        <topology evidence="1 6">Multi-pass membrane protein</topology>
    </subcellularLocation>
</comment>
<evidence type="ECO:0000256" key="4">
    <source>
        <dbReference type="ARBA" id="ARBA00022989"/>
    </source>
</evidence>
<dbReference type="GO" id="GO:0005743">
    <property type="term" value="C:mitochondrial inner membrane"/>
    <property type="evidence" value="ECO:0007669"/>
    <property type="project" value="TreeGrafter"/>
</dbReference>
<protein>
    <recommendedName>
        <fullName evidence="7">Membrane insertase YidC/Oxa/ALB C-terminal domain-containing protein</fullName>
    </recommendedName>
</protein>
<reference evidence="8 9" key="1">
    <citation type="journal article" date="2019" name="Nat. Ecol. Evol.">
        <title>Megaphylogeny resolves global patterns of mushroom evolution.</title>
        <authorList>
            <person name="Varga T."/>
            <person name="Krizsan K."/>
            <person name="Foldi C."/>
            <person name="Dima B."/>
            <person name="Sanchez-Garcia M."/>
            <person name="Sanchez-Ramirez S."/>
            <person name="Szollosi G.J."/>
            <person name="Szarkandi J.G."/>
            <person name="Papp V."/>
            <person name="Albert L."/>
            <person name="Andreopoulos W."/>
            <person name="Angelini C."/>
            <person name="Antonin V."/>
            <person name="Barry K.W."/>
            <person name="Bougher N.L."/>
            <person name="Buchanan P."/>
            <person name="Buyck B."/>
            <person name="Bense V."/>
            <person name="Catcheside P."/>
            <person name="Chovatia M."/>
            <person name="Cooper J."/>
            <person name="Damon W."/>
            <person name="Desjardin D."/>
            <person name="Finy P."/>
            <person name="Geml J."/>
            <person name="Haridas S."/>
            <person name="Hughes K."/>
            <person name="Justo A."/>
            <person name="Karasinski D."/>
            <person name="Kautmanova I."/>
            <person name="Kiss B."/>
            <person name="Kocsube S."/>
            <person name="Kotiranta H."/>
            <person name="LaButti K.M."/>
            <person name="Lechner B.E."/>
            <person name="Liimatainen K."/>
            <person name="Lipzen A."/>
            <person name="Lukacs Z."/>
            <person name="Mihaltcheva S."/>
            <person name="Morgado L.N."/>
            <person name="Niskanen T."/>
            <person name="Noordeloos M.E."/>
            <person name="Ohm R.A."/>
            <person name="Ortiz-Santana B."/>
            <person name="Ovrebo C."/>
            <person name="Racz N."/>
            <person name="Riley R."/>
            <person name="Savchenko A."/>
            <person name="Shiryaev A."/>
            <person name="Soop K."/>
            <person name="Spirin V."/>
            <person name="Szebenyi C."/>
            <person name="Tomsovsky M."/>
            <person name="Tulloss R.E."/>
            <person name="Uehling J."/>
            <person name="Grigoriev I.V."/>
            <person name="Vagvolgyi C."/>
            <person name="Papp T."/>
            <person name="Martin F.M."/>
            <person name="Miettinen O."/>
            <person name="Hibbett D.S."/>
            <person name="Nagy L.G."/>
        </authorList>
    </citation>
    <scope>NUCLEOTIDE SEQUENCE [LARGE SCALE GENOMIC DNA]</scope>
    <source>
        <strain evidence="8 9">FP101781</strain>
    </source>
</reference>
<dbReference type="PANTHER" id="PTHR12428">
    <property type="entry name" value="OXA1"/>
    <property type="match status" value="1"/>
</dbReference>
<comment type="caution">
    <text evidence="8">The sequence shown here is derived from an EMBL/GenBank/DDBJ whole genome shotgun (WGS) entry which is preliminary data.</text>
</comment>
<proteinExistence type="inferred from homology"/>
<evidence type="ECO:0000256" key="5">
    <source>
        <dbReference type="ARBA" id="ARBA00023136"/>
    </source>
</evidence>
<dbReference type="GO" id="GO:0032979">
    <property type="term" value="P:protein insertion into mitochondrial inner membrane from matrix"/>
    <property type="evidence" value="ECO:0007669"/>
    <property type="project" value="TreeGrafter"/>
</dbReference>
<dbReference type="Pfam" id="PF02096">
    <property type="entry name" value="60KD_IMP"/>
    <property type="match status" value="1"/>
</dbReference>
<evidence type="ECO:0000256" key="6">
    <source>
        <dbReference type="RuleBase" id="RU003945"/>
    </source>
</evidence>
<dbReference type="InterPro" id="IPR028055">
    <property type="entry name" value="YidC/Oxa/ALB_C"/>
</dbReference>
<gene>
    <name evidence="8" type="ORF">FA13DRAFT_1728498</name>
</gene>
<evidence type="ECO:0000256" key="3">
    <source>
        <dbReference type="ARBA" id="ARBA00022692"/>
    </source>
</evidence>
<sequence>MLSLHKFRPPRRAALAPLRNRHGRRTPALSRGFLTGIETEFLDLALALPIPPSWPAYSTAIIAVTVVTRFALLPVSVWGKRKSRIIEEVVVPQLEKERHGIAKNVFDQMKADKIRGDKPFLVEYHAKKCREILSARQKELFRHHGCQPWKTIAFPPLAQLPLFFGITMGLREISQMPNTPFDSEAFLTLTTLAHPDPTMTLPILLGLVTMANVETSNMLMTATQKAKFEEIEKKNEAGKKAGKVLVQPRKIVKEGLRGLSVVRILFASVAPGSITLYWLSSATFGLLQTWIMDWMDYRRRKVFEAAKALEQPAAPSTLSSLPKGRVIKMPDSIKVPPRP</sequence>
<evidence type="ECO:0000313" key="8">
    <source>
        <dbReference type="EMBL" id="TEB35655.1"/>
    </source>
</evidence>
<dbReference type="GO" id="GO:0032977">
    <property type="term" value="F:membrane insertase activity"/>
    <property type="evidence" value="ECO:0007669"/>
    <property type="project" value="InterPro"/>
</dbReference>
<dbReference type="InterPro" id="IPR001708">
    <property type="entry name" value="YidC/ALB3/OXA1/COX18"/>
</dbReference>
<evidence type="ECO:0000259" key="7">
    <source>
        <dbReference type="Pfam" id="PF02096"/>
    </source>
</evidence>
<evidence type="ECO:0000313" key="9">
    <source>
        <dbReference type="Proteomes" id="UP000298030"/>
    </source>
</evidence>
<dbReference type="GO" id="GO:0033617">
    <property type="term" value="P:mitochondrial respiratory chain complex IV assembly"/>
    <property type="evidence" value="ECO:0007669"/>
    <property type="project" value="TreeGrafter"/>
</dbReference>
<dbReference type="OrthoDB" id="2436667at2759"/>
<dbReference type="CDD" id="cd20069">
    <property type="entry name" value="5TM_Oxa1-like"/>
    <property type="match status" value="1"/>
</dbReference>
<name>A0A4Y7TN89_COPMI</name>
<evidence type="ECO:0000256" key="1">
    <source>
        <dbReference type="ARBA" id="ARBA00004141"/>
    </source>
</evidence>
<accession>A0A4Y7TN89</accession>
<comment type="similarity">
    <text evidence="2 6">Belongs to the OXA1/ALB3/YidC family.</text>
</comment>
<organism evidence="8 9">
    <name type="scientific">Coprinellus micaceus</name>
    <name type="common">Glistening ink-cap mushroom</name>
    <name type="synonym">Coprinus micaceus</name>
    <dbReference type="NCBI Taxonomy" id="71717"/>
    <lineage>
        <taxon>Eukaryota</taxon>
        <taxon>Fungi</taxon>
        <taxon>Dikarya</taxon>
        <taxon>Basidiomycota</taxon>
        <taxon>Agaricomycotina</taxon>
        <taxon>Agaricomycetes</taxon>
        <taxon>Agaricomycetidae</taxon>
        <taxon>Agaricales</taxon>
        <taxon>Agaricineae</taxon>
        <taxon>Psathyrellaceae</taxon>
        <taxon>Coprinellus</taxon>
    </lineage>
</organism>